<evidence type="ECO:0000256" key="1">
    <source>
        <dbReference type="SAM" id="MobiDB-lite"/>
    </source>
</evidence>
<feature type="region of interest" description="Disordered" evidence="1">
    <location>
        <begin position="1"/>
        <end position="44"/>
    </location>
</feature>
<feature type="compositionally biased region" description="Polar residues" evidence="1">
    <location>
        <begin position="178"/>
        <end position="211"/>
    </location>
</feature>
<dbReference type="AlphaFoldDB" id="A0A6V7P8U2"/>
<organism evidence="2">
    <name type="scientific">Ananas comosus var. bracteatus</name>
    <name type="common">red pineapple</name>
    <dbReference type="NCBI Taxonomy" id="296719"/>
    <lineage>
        <taxon>Eukaryota</taxon>
        <taxon>Viridiplantae</taxon>
        <taxon>Streptophyta</taxon>
        <taxon>Embryophyta</taxon>
        <taxon>Tracheophyta</taxon>
        <taxon>Spermatophyta</taxon>
        <taxon>Magnoliopsida</taxon>
        <taxon>Liliopsida</taxon>
        <taxon>Poales</taxon>
        <taxon>Bromeliaceae</taxon>
        <taxon>Bromelioideae</taxon>
        <taxon>Ananas</taxon>
    </lineage>
</organism>
<feature type="compositionally biased region" description="Polar residues" evidence="1">
    <location>
        <begin position="1"/>
        <end position="27"/>
    </location>
</feature>
<accession>A0A6V7P8U2</accession>
<evidence type="ECO:0000313" key="2">
    <source>
        <dbReference type="EMBL" id="CAD1827232.1"/>
    </source>
</evidence>
<protein>
    <submittedName>
        <fullName evidence="2">Uncharacterized protein</fullName>
    </submittedName>
</protein>
<proteinExistence type="predicted"/>
<dbReference type="EMBL" id="LR862146">
    <property type="protein sequence ID" value="CAD1827232.1"/>
    <property type="molecule type" value="Genomic_DNA"/>
</dbReference>
<feature type="compositionally biased region" description="Low complexity" evidence="1">
    <location>
        <begin position="168"/>
        <end position="177"/>
    </location>
</feature>
<feature type="region of interest" description="Disordered" evidence="1">
    <location>
        <begin position="166"/>
        <end position="224"/>
    </location>
</feature>
<gene>
    <name evidence="2" type="ORF">CB5_LOCUS10443</name>
</gene>
<reference evidence="2" key="1">
    <citation type="submission" date="2020-07" db="EMBL/GenBank/DDBJ databases">
        <authorList>
            <person name="Lin J."/>
        </authorList>
    </citation>
    <scope>NUCLEOTIDE SEQUENCE</scope>
</reference>
<name>A0A6V7P8U2_ANACO</name>
<sequence length="224" mass="25083">MANDNAMNLRNRVISRNSGNDQVSNFDNADKPDTSEEIEDSADKPEIYAAEMTDLFFDWLLKDGRIQLQEGQTIPSGEELKMKRYCKWHHSWSHRTNKCTAFKRQIQKKINEGRLIFADQENKNMKVDKYLFPSQVNMVDIKGKTPADRKTDGKSIGQIAWADVNKNSEASSSRSASGCGTATISDPRSLRPSTGSSNSADEGSDQPSSKTFIVESVRLDEPNV</sequence>